<gene>
    <name evidence="1" type="ORF">DM02DRAFT_669166</name>
</gene>
<dbReference type="Pfam" id="PF01501">
    <property type="entry name" value="Glyco_transf_8"/>
    <property type="match status" value="1"/>
</dbReference>
<dbReference type="SUPFAM" id="SSF53448">
    <property type="entry name" value="Nucleotide-diphospho-sugar transferases"/>
    <property type="match status" value="1"/>
</dbReference>
<dbReference type="STRING" id="97972.A0A2V1E1A1"/>
<organism evidence="1 2">
    <name type="scientific">Periconia macrospinosa</name>
    <dbReference type="NCBI Taxonomy" id="97972"/>
    <lineage>
        <taxon>Eukaryota</taxon>
        <taxon>Fungi</taxon>
        <taxon>Dikarya</taxon>
        <taxon>Ascomycota</taxon>
        <taxon>Pezizomycotina</taxon>
        <taxon>Dothideomycetes</taxon>
        <taxon>Pleosporomycetidae</taxon>
        <taxon>Pleosporales</taxon>
        <taxon>Massarineae</taxon>
        <taxon>Periconiaceae</taxon>
        <taxon>Periconia</taxon>
    </lineage>
</organism>
<protein>
    <submittedName>
        <fullName evidence="1">Glycosyltransferase family 8 protein</fullName>
    </submittedName>
</protein>
<proteinExistence type="predicted"/>
<accession>A0A2V1E1A1</accession>
<keyword evidence="1" id="KW-0808">Transferase</keyword>
<dbReference type="Gene3D" id="3.90.550.10">
    <property type="entry name" value="Spore Coat Polysaccharide Biosynthesis Protein SpsA, Chain A"/>
    <property type="match status" value="1"/>
</dbReference>
<evidence type="ECO:0000313" key="1">
    <source>
        <dbReference type="EMBL" id="PVI04348.1"/>
    </source>
</evidence>
<dbReference type="OrthoDB" id="2014201at2759"/>
<dbReference type="InterPro" id="IPR029044">
    <property type="entry name" value="Nucleotide-diphossugar_trans"/>
</dbReference>
<name>A0A2V1E1A1_9PLEO</name>
<sequence length="165" mass="18977">MTKLRLWQLDQYNRVLFLDVDSVLTGPLDGVFEATGAALAHAVPHPESPLGEQTESAIPDKYLMASTPEIKRRHVFPPSDEDFRHGPDYFNAGFYVFSSSNILHVHYKSLTSNTTKPKFKSGCPEQNLLNYAHRRNGPMDPCPGRHSNQNGTFFWRLRMMWRWVQ</sequence>
<dbReference type="InterPro" id="IPR002495">
    <property type="entry name" value="Glyco_trans_8"/>
</dbReference>
<dbReference type="GO" id="GO:0016757">
    <property type="term" value="F:glycosyltransferase activity"/>
    <property type="evidence" value="ECO:0007669"/>
    <property type="project" value="InterPro"/>
</dbReference>
<evidence type="ECO:0000313" key="2">
    <source>
        <dbReference type="Proteomes" id="UP000244855"/>
    </source>
</evidence>
<dbReference type="EMBL" id="KZ805322">
    <property type="protein sequence ID" value="PVI04348.1"/>
    <property type="molecule type" value="Genomic_DNA"/>
</dbReference>
<dbReference type="AlphaFoldDB" id="A0A2V1E1A1"/>
<dbReference type="Proteomes" id="UP000244855">
    <property type="component" value="Unassembled WGS sequence"/>
</dbReference>
<keyword evidence="2" id="KW-1185">Reference proteome</keyword>
<reference evidence="1 2" key="1">
    <citation type="journal article" date="2018" name="Sci. Rep.">
        <title>Comparative genomics provides insights into the lifestyle and reveals functional heterogeneity of dark septate endophytic fungi.</title>
        <authorList>
            <person name="Knapp D.G."/>
            <person name="Nemeth J.B."/>
            <person name="Barry K."/>
            <person name="Hainaut M."/>
            <person name="Henrissat B."/>
            <person name="Johnson J."/>
            <person name="Kuo A."/>
            <person name="Lim J.H.P."/>
            <person name="Lipzen A."/>
            <person name="Nolan M."/>
            <person name="Ohm R.A."/>
            <person name="Tamas L."/>
            <person name="Grigoriev I.V."/>
            <person name="Spatafora J.W."/>
            <person name="Nagy L.G."/>
            <person name="Kovacs G.M."/>
        </authorList>
    </citation>
    <scope>NUCLEOTIDE SEQUENCE [LARGE SCALE GENOMIC DNA]</scope>
    <source>
        <strain evidence="1 2">DSE2036</strain>
    </source>
</reference>